<evidence type="ECO:0000313" key="3">
    <source>
        <dbReference type="Proteomes" id="UP001180536"/>
    </source>
</evidence>
<accession>A0ABU1ZD45</accession>
<comment type="caution">
    <text evidence="2">The sequence shown here is derived from an EMBL/GenBank/DDBJ whole genome shotgun (WGS) entry which is preliminary data.</text>
</comment>
<feature type="chain" id="PRO_5046432321" description="DUF4410 domain-containing protein" evidence="1">
    <location>
        <begin position="27"/>
        <end position="178"/>
    </location>
</feature>
<evidence type="ECO:0008006" key="4">
    <source>
        <dbReference type="Google" id="ProtNLM"/>
    </source>
</evidence>
<reference evidence="2 3" key="1">
    <citation type="submission" date="2023-07" db="EMBL/GenBank/DDBJ databases">
        <title>Sorghum-associated microbial communities from plants grown in Nebraska, USA.</title>
        <authorList>
            <person name="Schachtman D."/>
        </authorList>
    </citation>
    <scope>NUCLEOTIDE SEQUENCE [LARGE SCALE GENOMIC DNA]</scope>
    <source>
        <strain evidence="2 3">BE310</strain>
    </source>
</reference>
<proteinExistence type="predicted"/>
<gene>
    <name evidence="2" type="ORF">J2X16_003896</name>
</gene>
<protein>
    <recommendedName>
        <fullName evidence="4">DUF4410 domain-containing protein</fullName>
    </recommendedName>
</protein>
<dbReference type="PROSITE" id="PS51257">
    <property type="entry name" value="PROKAR_LIPOPROTEIN"/>
    <property type="match status" value="1"/>
</dbReference>
<evidence type="ECO:0000313" key="2">
    <source>
        <dbReference type="EMBL" id="MDR7298533.1"/>
    </source>
</evidence>
<dbReference type="Proteomes" id="UP001180536">
    <property type="component" value="Unassembled WGS sequence"/>
</dbReference>
<name>A0ABU1ZD45_9BURK</name>
<evidence type="ECO:0000256" key="1">
    <source>
        <dbReference type="SAM" id="SignalP"/>
    </source>
</evidence>
<keyword evidence="3" id="KW-1185">Reference proteome</keyword>
<dbReference type="RefSeq" id="WP_310347546.1">
    <property type="nucleotide sequence ID" value="NZ_JAVDXQ010000005.1"/>
</dbReference>
<sequence length="178" mass="18495">MKVFSHLSRTLILCAAVGILAGCATASKPDSMVAVPAETLTRHAKTVSVSTLGGKETSSVGKSQVSDAAFAQALIASIEKTKVFSAVVQGAGANYMLSVAVVSMDQPSFGLSFTVKMETAWTLKKADGSIAWQEVIKAENTATTSDAFVGVERLRIATEGAARKSIEAGLLKISKLSL</sequence>
<keyword evidence="1" id="KW-0732">Signal</keyword>
<organism evidence="2 3">
    <name type="scientific">Pelomonas aquatica</name>
    <dbReference type="NCBI Taxonomy" id="431058"/>
    <lineage>
        <taxon>Bacteria</taxon>
        <taxon>Pseudomonadati</taxon>
        <taxon>Pseudomonadota</taxon>
        <taxon>Betaproteobacteria</taxon>
        <taxon>Burkholderiales</taxon>
        <taxon>Sphaerotilaceae</taxon>
        <taxon>Roseateles</taxon>
    </lineage>
</organism>
<feature type="signal peptide" evidence="1">
    <location>
        <begin position="1"/>
        <end position="26"/>
    </location>
</feature>
<dbReference type="EMBL" id="JAVDXQ010000005">
    <property type="protein sequence ID" value="MDR7298533.1"/>
    <property type="molecule type" value="Genomic_DNA"/>
</dbReference>